<dbReference type="EMBL" id="BGPR01230663">
    <property type="protein sequence ID" value="GBL74190.1"/>
    <property type="molecule type" value="Genomic_DNA"/>
</dbReference>
<organism evidence="2 3">
    <name type="scientific">Araneus ventricosus</name>
    <name type="common">Orbweaver spider</name>
    <name type="synonym">Epeira ventricosa</name>
    <dbReference type="NCBI Taxonomy" id="182803"/>
    <lineage>
        <taxon>Eukaryota</taxon>
        <taxon>Metazoa</taxon>
        <taxon>Ecdysozoa</taxon>
        <taxon>Arthropoda</taxon>
        <taxon>Chelicerata</taxon>
        <taxon>Arachnida</taxon>
        <taxon>Araneae</taxon>
        <taxon>Araneomorphae</taxon>
        <taxon>Entelegynae</taxon>
        <taxon>Araneoidea</taxon>
        <taxon>Araneidae</taxon>
        <taxon>Araneus</taxon>
    </lineage>
</organism>
<protein>
    <submittedName>
        <fullName evidence="2">Uncharacterized protein</fullName>
    </submittedName>
</protein>
<evidence type="ECO:0000313" key="3">
    <source>
        <dbReference type="Proteomes" id="UP000499080"/>
    </source>
</evidence>
<name>A0A4Y2A4B4_ARAVE</name>
<evidence type="ECO:0000313" key="2">
    <source>
        <dbReference type="EMBL" id="GBL74205.1"/>
    </source>
</evidence>
<dbReference type="Proteomes" id="UP000499080">
    <property type="component" value="Unassembled WGS sequence"/>
</dbReference>
<keyword evidence="3" id="KW-1185">Reference proteome</keyword>
<dbReference type="AlphaFoldDB" id="A0A4Y2A4B4"/>
<dbReference type="EMBL" id="BGPR01230667">
    <property type="protein sequence ID" value="GBL74205.1"/>
    <property type="molecule type" value="Genomic_DNA"/>
</dbReference>
<evidence type="ECO:0000313" key="1">
    <source>
        <dbReference type="EMBL" id="GBL74190.1"/>
    </source>
</evidence>
<comment type="caution">
    <text evidence="2">The sequence shown here is derived from an EMBL/GenBank/DDBJ whole genome shotgun (WGS) entry which is preliminary data.</text>
</comment>
<accession>A0A4Y2A4B4</accession>
<proteinExistence type="predicted"/>
<gene>
    <name evidence="2" type="ORF">AVEN_12148_1</name>
    <name evidence="1" type="ORF">AVEN_270956_1</name>
</gene>
<reference evidence="2 3" key="1">
    <citation type="journal article" date="2019" name="Sci. Rep.">
        <title>Orb-weaving spider Araneus ventricosus genome elucidates the spidroin gene catalogue.</title>
        <authorList>
            <person name="Kono N."/>
            <person name="Nakamura H."/>
            <person name="Ohtoshi R."/>
            <person name="Moran D.A.P."/>
            <person name="Shinohara A."/>
            <person name="Yoshida Y."/>
            <person name="Fujiwara M."/>
            <person name="Mori M."/>
            <person name="Tomita M."/>
            <person name="Arakawa K."/>
        </authorList>
    </citation>
    <scope>NUCLEOTIDE SEQUENCE [LARGE SCALE GENOMIC DNA]</scope>
</reference>
<sequence length="158" mass="18437">MSTRRWSFLLIGNCNVMTKVSTGTHNALFRSQNKRRMEFSMCVVTVWAWPIARDQNVYKFLELRRLKKFWFLVHLNLRGQKFLRQRKFIQLIEAGSTTTKVDLGSYFDSDTDQPYSITGTLTIPDRKAQGICRRGSILHWNCLAVLNVWVSKGLSFLI</sequence>